<keyword evidence="7 11" id="KW-0460">Magnesium</keyword>
<feature type="binding site" evidence="11">
    <location>
        <begin position="32"/>
        <end position="36"/>
    </location>
    <ligand>
        <name>NAD(+)</name>
        <dbReference type="ChEBI" id="CHEBI:57540"/>
    </ligand>
</feature>
<dbReference type="NCBIfam" id="NF005932">
    <property type="entry name" value="PRK07956.1"/>
    <property type="match status" value="1"/>
</dbReference>
<feature type="binding site" evidence="11">
    <location>
        <position position="173"/>
    </location>
    <ligand>
        <name>NAD(+)</name>
        <dbReference type="ChEBI" id="CHEBI:57540"/>
    </ligand>
</feature>
<dbReference type="EC" id="6.5.1.2" evidence="11"/>
<dbReference type="EMBL" id="LN890285">
    <property type="protein sequence ID" value="CUR53025.1"/>
    <property type="molecule type" value="Genomic_DNA"/>
</dbReference>
<dbReference type="Pfam" id="PF01653">
    <property type="entry name" value="DNA_ligase_aden"/>
    <property type="match status" value="1"/>
</dbReference>
<evidence type="ECO:0000256" key="7">
    <source>
        <dbReference type="ARBA" id="ARBA00022842"/>
    </source>
</evidence>
<dbReference type="Gene3D" id="3.40.50.10190">
    <property type="entry name" value="BRCT domain"/>
    <property type="match status" value="1"/>
</dbReference>
<dbReference type="GO" id="GO:0046872">
    <property type="term" value="F:metal ion binding"/>
    <property type="evidence" value="ECO:0007669"/>
    <property type="project" value="UniProtKB-KW"/>
</dbReference>
<feature type="binding site" evidence="11">
    <location>
        <position position="314"/>
    </location>
    <ligand>
        <name>NAD(+)</name>
        <dbReference type="ChEBI" id="CHEBI:57540"/>
    </ligand>
</feature>
<feature type="binding site" evidence="11">
    <location>
        <position position="408"/>
    </location>
    <ligand>
        <name>Zn(2+)</name>
        <dbReference type="ChEBI" id="CHEBI:29105"/>
    </ligand>
</feature>
<feature type="binding site" evidence="11">
    <location>
        <position position="136"/>
    </location>
    <ligand>
        <name>NAD(+)</name>
        <dbReference type="ChEBI" id="CHEBI:57540"/>
    </ligand>
</feature>
<evidence type="ECO:0000256" key="9">
    <source>
        <dbReference type="ARBA" id="ARBA00023204"/>
    </source>
</evidence>
<feature type="binding site" evidence="11">
    <location>
        <position position="290"/>
    </location>
    <ligand>
        <name>NAD(+)</name>
        <dbReference type="ChEBI" id="CHEBI:57540"/>
    </ligand>
</feature>
<dbReference type="GO" id="GO:0003911">
    <property type="term" value="F:DNA ligase (NAD+) activity"/>
    <property type="evidence" value="ECO:0007669"/>
    <property type="project" value="UniProtKB-UniRule"/>
</dbReference>
<dbReference type="PROSITE" id="PS01055">
    <property type="entry name" value="DNA_LIGASE_N1"/>
    <property type="match status" value="1"/>
</dbReference>
<dbReference type="Gene3D" id="3.30.470.30">
    <property type="entry name" value="DNA ligase/mRNA capping enzyme"/>
    <property type="match status" value="1"/>
</dbReference>
<dbReference type="InterPro" id="IPR013839">
    <property type="entry name" value="DNAligase_adenylation"/>
</dbReference>
<dbReference type="GO" id="GO:0006281">
    <property type="term" value="P:DNA repair"/>
    <property type="evidence" value="ECO:0007669"/>
    <property type="project" value="UniProtKB-KW"/>
</dbReference>
<dbReference type="Pfam" id="PF14520">
    <property type="entry name" value="HHH_5"/>
    <property type="match status" value="1"/>
</dbReference>
<dbReference type="InterPro" id="IPR004150">
    <property type="entry name" value="NAD_DNA_ligase_OB"/>
</dbReference>
<dbReference type="SUPFAM" id="SSF47781">
    <property type="entry name" value="RuvA domain 2-like"/>
    <property type="match status" value="1"/>
</dbReference>
<feature type="binding site" evidence="11">
    <location>
        <position position="113"/>
    </location>
    <ligand>
        <name>NAD(+)</name>
        <dbReference type="ChEBI" id="CHEBI:57540"/>
    </ligand>
</feature>
<sequence>MKLFLKKYLKLKLKIQYYDYLYYTLNSSIISDYKYDQLCMMLKKLEKENKFEKKLKYTNYNFKKNNFSYLPEIEHKTPMLSLLSGSSIKDFLKYDKMLKKRFFIFNDIEYFCDLKIDGLAISLIYHNGILSHAVTRGNGYSGENVTINIMTISNIPIVLSSPEIPKILDVRGEIYIKKKDFLLLNKISSLHKKKNFSNPRNIASGSLRQKDPEIARKRKLQFIAYSCNFFNSSLNLEKHDKNLFLLKKWGFSICKIFSICKTIHDVIQFYQMVTKIRLDLNYEIDGIVIKVNSKILQKKIGYVEKAPKWAYALKFFSHSVETKVIGIHFSIGRTGLITPIAFLKPVFISGVLIKKVTLYNKKKILELKLHIGDIVKIYRAGDVIPKIEKVLLKKRSITVQKIIFPYYCNICHTKIVYLEQEGLMYCPAGFFCQAQNEKRLLHFVSKNGLYMPGLGLKIIKKLLKKGCVKTPDDFYKLNIQSFEKISGIGIILTKKILNSINSSKIVMLNKFIYALGIFLVGKVVSKNLANFFGSVRNFLNSNYTILCQIEGIGHNIATSIILFLKSKENLKIIYFLKKKLCISSFFSNSFYMKDFSKIWIYQKKFVLSGKFLTMSKEKICTIIEKYGGIVKSYISKNINFLIIGLKYGQKFKQAKSLKITILSEKEFFNNLLKKNVI</sequence>
<evidence type="ECO:0000256" key="8">
    <source>
        <dbReference type="ARBA" id="ARBA00023027"/>
    </source>
</evidence>
<dbReference type="PROSITE" id="PS50172">
    <property type="entry name" value="BRCT"/>
    <property type="match status" value="1"/>
</dbReference>
<organism evidence="13 14">
    <name type="scientific">Buchnera aphidicola subsp. Tuberolachnus salignus</name>
    <dbReference type="NCBI Taxonomy" id="98804"/>
    <lineage>
        <taxon>Bacteria</taxon>
        <taxon>Pseudomonadati</taxon>
        <taxon>Pseudomonadota</taxon>
        <taxon>Gammaproteobacteria</taxon>
        <taxon>Enterobacterales</taxon>
        <taxon>Erwiniaceae</taxon>
        <taxon>Buchnera</taxon>
    </lineage>
</organism>
<keyword evidence="8 11" id="KW-0520">NAD</keyword>
<accession>A0A160SX34</accession>
<dbReference type="InterPro" id="IPR013840">
    <property type="entry name" value="DNAligase_N"/>
</dbReference>
<dbReference type="CDD" id="cd00114">
    <property type="entry name" value="LIGANc"/>
    <property type="match status" value="1"/>
</dbReference>
<keyword evidence="11" id="KW-0464">Manganese</keyword>
<keyword evidence="3 11" id="KW-0235">DNA replication</keyword>
<evidence type="ECO:0000256" key="2">
    <source>
        <dbReference type="ARBA" id="ARBA00022598"/>
    </source>
</evidence>
<dbReference type="SUPFAM" id="SSF50249">
    <property type="entry name" value="Nucleic acid-binding proteins"/>
    <property type="match status" value="1"/>
</dbReference>
<dbReference type="SMART" id="SM00292">
    <property type="entry name" value="BRCT"/>
    <property type="match status" value="1"/>
</dbReference>
<comment type="function">
    <text evidence="1 11">DNA ligase that catalyzes the formation of phosphodiester linkages between 5'-phosphoryl and 3'-hydroxyl groups in double-stranded DNA using NAD as a coenzyme and as the energy source for the reaction. It is essential for DNA replication and repair of damaged DNA.</text>
</comment>
<dbReference type="SUPFAM" id="SSF56091">
    <property type="entry name" value="DNA ligase/mRNA capping enzyme, catalytic domain"/>
    <property type="match status" value="1"/>
</dbReference>
<feature type="binding site" evidence="11">
    <location>
        <position position="411"/>
    </location>
    <ligand>
        <name>Zn(2+)</name>
        <dbReference type="ChEBI" id="CHEBI:29105"/>
    </ligand>
</feature>
<evidence type="ECO:0000256" key="1">
    <source>
        <dbReference type="ARBA" id="ARBA00004067"/>
    </source>
</evidence>
<protein>
    <recommendedName>
        <fullName evidence="11">DNA ligase</fullName>
        <ecNumber evidence="11">6.5.1.2</ecNumber>
    </recommendedName>
    <alternativeName>
        <fullName evidence="11">Polydeoxyribonucleotide synthase [NAD(+)]</fullName>
    </alternativeName>
</protein>
<dbReference type="SMART" id="SM00532">
    <property type="entry name" value="LIGANc"/>
    <property type="match status" value="1"/>
</dbReference>
<dbReference type="InterPro" id="IPR010994">
    <property type="entry name" value="RuvA_2-like"/>
</dbReference>
<dbReference type="CDD" id="cd17748">
    <property type="entry name" value="BRCT_DNA_ligase_like"/>
    <property type="match status" value="1"/>
</dbReference>
<dbReference type="AlphaFoldDB" id="A0A160SX34"/>
<dbReference type="GO" id="GO:0006260">
    <property type="term" value="P:DNA replication"/>
    <property type="evidence" value="ECO:0007669"/>
    <property type="project" value="UniProtKB-KW"/>
</dbReference>
<dbReference type="Pfam" id="PF03120">
    <property type="entry name" value="OB_DNA_ligase"/>
    <property type="match status" value="1"/>
</dbReference>
<comment type="catalytic activity">
    <reaction evidence="10 11">
        <text>NAD(+) + (deoxyribonucleotide)n-3'-hydroxyl + 5'-phospho-(deoxyribonucleotide)m = (deoxyribonucleotide)n+m + AMP + beta-nicotinamide D-nucleotide.</text>
        <dbReference type="EC" id="6.5.1.2"/>
    </reaction>
</comment>
<dbReference type="HAMAP" id="MF_01588">
    <property type="entry name" value="DNA_ligase_A"/>
    <property type="match status" value="1"/>
</dbReference>
<dbReference type="InterPro" id="IPR036420">
    <property type="entry name" value="BRCT_dom_sf"/>
</dbReference>
<evidence type="ECO:0000256" key="6">
    <source>
        <dbReference type="ARBA" id="ARBA00022833"/>
    </source>
</evidence>
<comment type="similarity">
    <text evidence="11">Belongs to the NAD-dependent DNA ligase family. LigA subfamily.</text>
</comment>
<dbReference type="InterPro" id="IPR001357">
    <property type="entry name" value="BRCT_dom"/>
</dbReference>
<name>A0A160SX34_BUCTT</name>
<dbReference type="Pfam" id="PF12826">
    <property type="entry name" value="HHH_2"/>
    <property type="match status" value="1"/>
</dbReference>
<dbReference type="InterPro" id="IPR012340">
    <property type="entry name" value="NA-bd_OB-fold"/>
</dbReference>
<dbReference type="RefSeq" id="WP_075472301.1">
    <property type="nucleotide sequence ID" value="NZ_LN890285.1"/>
</dbReference>
<feature type="binding site" evidence="11">
    <location>
        <begin position="81"/>
        <end position="82"/>
    </location>
    <ligand>
        <name>NAD(+)</name>
        <dbReference type="ChEBI" id="CHEBI:57540"/>
    </ligand>
</feature>
<evidence type="ECO:0000313" key="14">
    <source>
        <dbReference type="Proteomes" id="UP000243633"/>
    </source>
</evidence>
<dbReference type="PIRSF" id="PIRSF001604">
    <property type="entry name" value="LigA"/>
    <property type="match status" value="1"/>
</dbReference>
<evidence type="ECO:0000256" key="3">
    <source>
        <dbReference type="ARBA" id="ARBA00022705"/>
    </source>
</evidence>
<dbReference type="Gene3D" id="1.10.287.610">
    <property type="entry name" value="Helix hairpin bin"/>
    <property type="match status" value="1"/>
</dbReference>
<keyword evidence="6 11" id="KW-0862">Zinc</keyword>
<evidence type="ECO:0000256" key="11">
    <source>
        <dbReference type="HAMAP-Rule" id="MF_01588"/>
    </source>
</evidence>
<keyword evidence="9 11" id="KW-0234">DNA repair</keyword>
<dbReference type="InterPro" id="IPR001679">
    <property type="entry name" value="DNA_ligase"/>
</dbReference>
<evidence type="ECO:0000259" key="12">
    <source>
        <dbReference type="PROSITE" id="PS50172"/>
    </source>
</evidence>
<keyword evidence="2 11" id="KW-0436">Ligase</keyword>
<feature type="binding site" evidence="11">
    <location>
        <position position="432"/>
    </location>
    <ligand>
        <name>Zn(2+)</name>
        <dbReference type="ChEBI" id="CHEBI:29105"/>
    </ligand>
</feature>
<comment type="caution">
    <text evidence="11">Lacks conserved residue(s) required for the propagation of feature annotation.</text>
</comment>
<dbReference type="Proteomes" id="UP000243633">
    <property type="component" value="Chromosome 1"/>
</dbReference>
<keyword evidence="5 11" id="KW-0227">DNA damage</keyword>
<dbReference type="SUPFAM" id="SSF52113">
    <property type="entry name" value="BRCT domain"/>
    <property type="match status" value="1"/>
</dbReference>
<keyword evidence="4 11" id="KW-0479">Metal-binding</keyword>
<reference evidence="14" key="1">
    <citation type="submission" date="2015-10" db="EMBL/GenBank/DDBJ databases">
        <authorList>
            <person name="Manzano-Marin A."/>
            <person name="Manzano-Marin A."/>
        </authorList>
    </citation>
    <scope>NUCLEOTIDE SEQUENCE [LARGE SCALE GENOMIC DNA]</scope>
    <source>
        <strain evidence="14">BTs</strain>
    </source>
</reference>
<dbReference type="InterPro" id="IPR018239">
    <property type="entry name" value="DNA_ligase_AS"/>
</dbReference>
<gene>
    <name evidence="11 13" type="primary">ligA</name>
    <name evidence="13" type="ORF">BTSPAZIEG_0038</name>
</gene>
<dbReference type="STRING" id="98804.BTSPAZIEG_0038"/>
<dbReference type="PATRIC" id="fig|98804.3.peg.33"/>
<dbReference type="OrthoDB" id="9759736at2"/>
<dbReference type="NCBIfam" id="TIGR00575">
    <property type="entry name" value="dnlj"/>
    <property type="match status" value="1"/>
</dbReference>
<feature type="domain" description="BRCT" evidence="12">
    <location>
        <begin position="605"/>
        <end position="677"/>
    </location>
</feature>
<dbReference type="Gene3D" id="2.40.50.140">
    <property type="entry name" value="Nucleic acid-binding proteins"/>
    <property type="match status" value="1"/>
</dbReference>
<evidence type="ECO:0000313" key="13">
    <source>
        <dbReference type="EMBL" id="CUR53025.1"/>
    </source>
</evidence>
<evidence type="ECO:0000256" key="10">
    <source>
        <dbReference type="ARBA" id="ARBA00034005"/>
    </source>
</evidence>
<dbReference type="InterPro" id="IPR041663">
    <property type="entry name" value="DisA/LigA_HHH"/>
</dbReference>
<feature type="active site" description="N6-AMP-lysine intermediate" evidence="11">
    <location>
        <position position="115"/>
    </location>
</feature>
<proteinExistence type="inferred from homology"/>
<dbReference type="Pfam" id="PF00533">
    <property type="entry name" value="BRCT"/>
    <property type="match status" value="1"/>
</dbReference>
<evidence type="ECO:0000256" key="5">
    <source>
        <dbReference type="ARBA" id="ARBA00022763"/>
    </source>
</evidence>
<comment type="cofactor">
    <cofactor evidence="11">
        <name>Mg(2+)</name>
        <dbReference type="ChEBI" id="CHEBI:18420"/>
    </cofactor>
    <cofactor evidence="11">
        <name>Mn(2+)</name>
        <dbReference type="ChEBI" id="CHEBI:29035"/>
    </cofactor>
</comment>
<keyword evidence="14" id="KW-1185">Reference proteome</keyword>
<evidence type="ECO:0000256" key="4">
    <source>
        <dbReference type="ARBA" id="ARBA00022723"/>
    </source>
</evidence>
<dbReference type="Gene3D" id="1.10.150.20">
    <property type="entry name" value="5' to 3' exonuclease, C-terminal subdomain"/>
    <property type="match status" value="2"/>
</dbReference>